<proteinExistence type="predicted"/>
<dbReference type="AlphaFoldDB" id="A0A1I0QV07"/>
<keyword evidence="3" id="KW-1185">Reference proteome</keyword>
<feature type="compositionally biased region" description="Basic and acidic residues" evidence="1">
    <location>
        <begin position="1"/>
        <end position="18"/>
    </location>
</feature>
<accession>A0A1I0QV07</accession>
<feature type="region of interest" description="Disordered" evidence="1">
    <location>
        <begin position="1"/>
        <end position="32"/>
    </location>
</feature>
<evidence type="ECO:0000256" key="1">
    <source>
        <dbReference type="SAM" id="MobiDB-lite"/>
    </source>
</evidence>
<reference evidence="3" key="1">
    <citation type="submission" date="2016-10" db="EMBL/GenBank/DDBJ databases">
        <authorList>
            <person name="Varghese N."/>
        </authorList>
    </citation>
    <scope>NUCLEOTIDE SEQUENCE [LARGE SCALE GENOMIC DNA]</scope>
    <source>
        <strain evidence="3">CGMCC 1.12284</strain>
    </source>
</reference>
<feature type="region of interest" description="Disordered" evidence="1">
    <location>
        <begin position="189"/>
        <end position="209"/>
    </location>
</feature>
<evidence type="ECO:0000313" key="3">
    <source>
        <dbReference type="Proteomes" id="UP000183275"/>
    </source>
</evidence>
<evidence type="ECO:0000313" key="2">
    <source>
        <dbReference type="EMBL" id="SEW30818.1"/>
    </source>
</evidence>
<protein>
    <submittedName>
        <fullName evidence="2">Uncharacterized protein</fullName>
    </submittedName>
</protein>
<name>A0A1I0QV07_9EURY</name>
<sequence length="292" mass="32056">MSNFDTWDRYSSEDDRNGGRGPDGSRNGTSSRKQILYIRISHKPDRTIPPSHGRIRQTHYKHTVVNNRRSCRWMTALGRKVAKPAQVDPDRSLPNFRAAISRSTGGRSAVPYGSNEGYSSVFNRSLRQPTGASERDRSNRIVRRRVADRRNPGYSDVLARNRVELSPTVRKPLSSHNAFSMIERGVLERGNPIPSGRTGHHSGSNDREIGSATLDAQSARRERLTALAGELEMCVSTVQFDFPIGPEPEPDQASASASFVIGCGGLPSYSSPICVRQEAPGATTPSPSLDSI</sequence>
<organism evidence="2 3">
    <name type="scientific">Natrinema salifodinae</name>
    <dbReference type="NCBI Taxonomy" id="1202768"/>
    <lineage>
        <taxon>Archaea</taxon>
        <taxon>Methanobacteriati</taxon>
        <taxon>Methanobacteriota</taxon>
        <taxon>Stenosarchaea group</taxon>
        <taxon>Halobacteria</taxon>
        <taxon>Halobacteriales</taxon>
        <taxon>Natrialbaceae</taxon>
        <taxon>Natrinema</taxon>
    </lineage>
</organism>
<dbReference type="Proteomes" id="UP000183275">
    <property type="component" value="Unassembled WGS sequence"/>
</dbReference>
<gene>
    <name evidence="2" type="ORF">SAMN05216285_3907</name>
</gene>
<feature type="compositionally biased region" description="Polar residues" evidence="1">
    <location>
        <begin position="116"/>
        <end position="131"/>
    </location>
</feature>
<feature type="region of interest" description="Disordered" evidence="1">
    <location>
        <begin position="102"/>
        <end position="140"/>
    </location>
</feature>
<dbReference type="EMBL" id="FOIS01000005">
    <property type="protein sequence ID" value="SEW30818.1"/>
    <property type="molecule type" value="Genomic_DNA"/>
</dbReference>